<dbReference type="InterPro" id="IPR004564">
    <property type="entry name" value="OM_lipoprot_carrier_LolA-like"/>
</dbReference>
<sequence length="193" mass="21129">MTHRRTLLAAAAGALVAATTRAQQPATLDAVMAALAARRQGRARFTETKEFPELSMPLPSSGTLSWSAPDRLEKHTTEPLEEILRVEGDRLVFARPAQNLRRELGLDDQPELRPLVESVRATLAGDLAVLRKHYEVRFAAQPDGGWRIELTPRSMRVYAALQSVAIGGRGDAVLSVVTRGNQGETRMTITPEP</sequence>
<evidence type="ECO:0000313" key="4">
    <source>
        <dbReference type="Proteomes" id="UP001201985"/>
    </source>
</evidence>
<keyword evidence="4" id="KW-1185">Reference proteome</keyword>
<dbReference type="InterPro" id="IPR029046">
    <property type="entry name" value="LolA/LolB/LppX"/>
</dbReference>
<evidence type="ECO:0000256" key="1">
    <source>
        <dbReference type="ARBA" id="ARBA00022729"/>
    </source>
</evidence>
<reference evidence="3 4" key="1">
    <citation type="submission" date="2022-03" db="EMBL/GenBank/DDBJ databases">
        <title>Complete genome analysis of Roseomonas KG 17.1 : a prolific producer of plant growth promoters.</title>
        <authorList>
            <person name="Saadouli I."/>
            <person name="Najjari A."/>
            <person name="Mosbah A."/>
            <person name="Ouzari H.I."/>
        </authorList>
    </citation>
    <scope>NUCLEOTIDE SEQUENCE [LARGE SCALE GENOMIC DNA]</scope>
    <source>
        <strain evidence="3 4">KG17-1</strain>
    </source>
</reference>
<dbReference type="CDD" id="cd16325">
    <property type="entry name" value="LolA"/>
    <property type="match status" value="1"/>
</dbReference>
<dbReference type="Proteomes" id="UP001201985">
    <property type="component" value="Unassembled WGS sequence"/>
</dbReference>
<dbReference type="RefSeq" id="WP_120007697.1">
    <property type="nucleotide sequence ID" value="NZ_JALBUU010000004.1"/>
</dbReference>
<comment type="caution">
    <text evidence="3">The sequence shown here is derived from an EMBL/GenBank/DDBJ whole genome shotgun (WGS) entry which is preliminary data.</text>
</comment>
<dbReference type="Pfam" id="PF19574">
    <property type="entry name" value="LolA_3"/>
    <property type="match status" value="1"/>
</dbReference>
<dbReference type="EMBL" id="JALBUU010000004">
    <property type="protein sequence ID" value="MCI0754005.1"/>
    <property type="molecule type" value="Genomic_DNA"/>
</dbReference>
<feature type="signal peptide" evidence="2">
    <location>
        <begin position="1"/>
        <end position="22"/>
    </location>
</feature>
<protein>
    <submittedName>
        <fullName evidence="3">Outer membrane lipoprotein carrier protein LolA</fullName>
    </submittedName>
</protein>
<gene>
    <name evidence="3" type="ORF">MON41_09575</name>
</gene>
<dbReference type="PROSITE" id="PS51318">
    <property type="entry name" value="TAT"/>
    <property type="match status" value="1"/>
</dbReference>
<evidence type="ECO:0000313" key="3">
    <source>
        <dbReference type="EMBL" id="MCI0754005.1"/>
    </source>
</evidence>
<keyword evidence="3" id="KW-0449">Lipoprotein</keyword>
<dbReference type="InterPro" id="IPR006311">
    <property type="entry name" value="TAT_signal"/>
</dbReference>
<dbReference type="Gene3D" id="2.50.20.10">
    <property type="entry name" value="Lipoprotein localisation LolA/LolB/LppX"/>
    <property type="match status" value="1"/>
</dbReference>
<organism evidence="3 4">
    <name type="scientific">Teichococcus vastitatis</name>
    <dbReference type="NCBI Taxonomy" id="2307076"/>
    <lineage>
        <taxon>Bacteria</taxon>
        <taxon>Pseudomonadati</taxon>
        <taxon>Pseudomonadota</taxon>
        <taxon>Alphaproteobacteria</taxon>
        <taxon>Acetobacterales</taxon>
        <taxon>Roseomonadaceae</taxon>
        <taxon>Roseomonas</taxon>
    </lineage>
</organism>
<proteinExistence type="predicted"/>
<feature type="chain" id="PRO_5047096165" evidence="2">
    <location>
        <begin position="23"/>
        <end position="193"/>
    </location>
</feature>
<name>A0ABS9W599_9PROT</name>
<keyword evidence="1 2" id="KW-0732">Signal</keyword>
<evidence type="ECO:0000256" key="2">
    <source>
        <dbReference type="SAM" id="SignalP"/>
    </source>
</evidence>
<dbReference type="SUPFAM" id="SSF89392">
    <property type="entry name" value="Prokaryotic lipoproteins and lipoprotein localization factors"/>
    <property type="match status" value="1"/>
</dbReference>
<accession>A0ABS9W599</accession>